<dbReference type="RefSeq" id="WP_390222114.1">
    <property type="nucleotide sequence ID" value="NZ_JBHTAA010000001.1"/>
</dbReference>
<keyword evidence="2" id="KW-1185">Reference proteome</keyword>
<dbReference type="EMBL" id="JBHTAA010000001">
    <property type="protein sequence ID" value="MFC7202825.1"/>
    <property type="molecule type" value="Genomic_DNA"/>
</dbReference>
<dbReference type="Proteomes" id="UP001596481">
    <property type="component" value="Unassembled WGS sequence"/>
</dbReference>
<evidence type="ECO:0000313" key="2">
    <source>
        <dbReference type="Proteomes" id="UP001596481"/>
    </source>
</evidence>
<accession>A0ABD5ZCN3</accession>
<protein>
    <submittedName>
        <fullName evidence="1">Uncharacterized protein</fullName>
    </submittedName>
</protein>
<sequence length="91" mass="10474">MSDEEIWSENAPQYKKDGELYARVDRDHNGEPRLIRLAQNQTRRGEFRVEGATAVYEPHRVIGLPQAGDRERAYVEALPFIDNVVMGCKDQ</sequence>
<organism evidence="1 2">
    <name type="scientific">Haloferax namakaokahaiae</name>
    <dbReference type="NCBI Taxonomy" id="1748331"/>
    <lineage>
        <taxon>Archaea</taxon>
        <taxon>Methanobacteriati</taxon>
        <taxon>Methanobacteriota</taxon>
        <taxon>Stenosarchaea group</taxon>
        <taxon>Halobacteria</taxon>
        <taxon>Halobacteriales</taxon>
        <taxon>Haloferacaceae</taxon>
        <taxon>Haloferax</taxon>
    </lineage>
</organism>
<reference evidence="1 2" key="1">
    <citation type="journal article" date="2019" name="Int. J. Syst. Evol. Microbiol.">
        <title>The Global Catalogue of Microorganisms (GCM) 10K type strain sequencing project: providing services to taxonomists for standard genome sequencing and annotation.</title>
        <authorList>
            <consortium name="The Broad Institute Genomics Platform"/>
            <consortium name="The Broad Institute Genome Sequencing Center for Infectious Disease"/>
            <person name="Wu L."/>
            <person name="Ma J."/>
        </authorList>
    </citation>
    <scope>NUCLEOTIDE SEQUENCE [LARGE SCALE GENOMIC DNA]</scope>
    <source>
        <strain evidence="1 2">DSM 29988</strain>
    </source>
</reference>
<evidence type="ECO:0000313" key="1">
    <source>
        <dbReference type="EMBL" id="MFC7202825.1"/>
    </source>
</evidence>
<comment type="caution">
    <text evidence="1">The sequence shown here is derived from an EMBL/GenBank/DDBJ whole genome shotgun (WGS) entry which is preliminary data.</text>
</comment>
<gene>
    <name evidence="1" type="ORF">ACFQJC_04810</name>
</gene>
<dbReference type="AlphaFoldDB" id="A0ABD5ZCN3"/>
<name>A0ABD5ZCN3_9EURY</name>
<proteinExistence type="predicted"/>